<name>A0AA41YS78_9HYPH</name>
<dbReference type="InterPro" id="IPR002636">
    <property type="entry name" value="DUF29"/>
</dbReference>
<comment type="caution">
    <text evidence="1">The sequence shown here is derived from an EMBL/GenBank/DDBJ whole genome shotgun (WGS) entry which is preliminary data.</text>
</comment>
<dbReference type="RefSeq" id="WP_282583970.1">
    <property type="nucleotide sequence ID" value="NZ_JAMOIM010000003.1"/>
</dbReference>
<evidence type="ECO:0000313" key="2">
    <source>
        <dbReference type="Proteomes" id="UP001165667"/>
    </source>
</evidence>
<dbReference type="EMBL" id="JAMOIM010000003">
    <property type="protein sequence ID" value="MCW6507604.1"/>
    <property type="molecule type" value="Genomic_DNA"/>
</dbReference>
<keyword evidence="2" id="KW-1185">Reference proteome</keyword>
<dbReference type="Pfam" id="PF01724">
    <property type="entry name" value="DUF29"/>
    <property type="match status" value="1"/>
</dbReference>
<dbReference type="Gene3D" id="1.20.1220.20">
    <property type="entry name" value="Uncharcterised protein PF01724"/>
    <property type="match status" value="1"/>
</dbReference>
<dbReference type="PANTHER" id="PTHR34235">
    <property type="entry name" value="SLR1203 PROTEIN-RELATED"/>
    <property type="match status" value="1"/>
</dbReference>
<proteinExistence type="predicted"/>
<protein>
    <submittedName>
        <fullName evidence="1">DUF29 domain-containing protein</fullName>
    </submittedName>
</protein>
<organism evidence="1 2">
    <name type="scientific">Lichenifustis flavocetrariae</name>
    <dbReference type="NCBI Taxonomy" id="2949735"/>
    <lineage>
        <taxon>Bacteria</taxon>
        <taxon>Pseudomonadati</taxon>
        <taxon>Pseudomonadota</taxon>
        <taxon>Alphaproteobacteria</taxon>
        <taxon>Hyphomicrobiales</taxon>
        <taxon>Lichenihabitantaceae</taxon>
        <taxon>Lichenifustis</taxon>
    </lineage>
</organism>
<evidence type="ECO:0000313" key="1">
    <source>
        <dbReference type="EMBL" id="MCW6507604.1"/>
    </source>
</evidence>
<accession>A0AA41YS78</accession>
<reference evidence="1" key="1">
    <citation type="submission" date="2022-05" db="EMBL/GenBank/DDBJ databases">
        <authorList>
            <person name="Pankratov T."/>
        </authorList>
    </citation>
    <scope>NUCLEOTIDE SEQUENCE</scope>
    <source>
        <strain evidence="1">BP6-180914</strain>
    </source>
</reference>
<gene>
    <name evidence="1" type="ORF">M8523_06165</name>
</gene>
<dbReference type="AlphaFoldDB" id="A0AA41YS78"/>
<sequence length="186" mass="20766">MAAQDRTGAMGQNIRKSSNYNEDFHQWTQDQAQLLRSGQLREADIDNIAEELESLGRSEANALRSHLKQIICHLLKLAHQPERATRSWTNTIARARQDVEDILEDNPSLRSRLPALFDKASRDGRILAILETGLAPTVVPAAHEFTMEQVRNPAFLPGRFLIDLPSGQTRVEPVTPLSLPEPDDAG</sequence>
<dbReference type="PANTHER" id="PTHR34235:SF4">
    <property type="entry name" value="SLR0291 PROTEIN"/>
    <property type="match status" value="1"/>
</dbReference>
<dbReference type="Proteomes" id="UP001165667">
    <property type="component" value="Unassembled WGS sequence"/>
</dbReference>